<dbReference type="Proteomes" id="UP001158066">
    <property type="component" value="Unassembled WGS sequence"/>
</dbReference>
<keyword evidence="5" id="KW-0143">Chaperone</keyword>
<sequence length="222" mass="25070">MAMKNPYAAYQKFAKNKPVVQPTAQPKKEEVDPAISSAQEEVQVDQVTQNATPVSVPPKVREGFVPPREKVPNPNLYQMKKTLDLEGEKKKASQPSKNNVKASNPYLESKINTATPEELVLMLYDGALRFLKQTVIHLEVADKSKAHEASLRAQTIVAELMGGLDRNYGISEQFHAMYDFIYRLMREANVEKSASKTQEAIELLTDMRTTWQDAMKKAKMEQ</sequence>
<dbReference type="PANTHER" id="PTHR34773:SF1">
    <property type="entry name" value="FLAGELLAR SECRETION CHAPERONE FLIS"/>
    <property type="match status" value="1"/>
</dbReference>
<evidence type="ECO:0000256" key="2">
    <source>
        <dbReference type="ARBA" id="ARBA00008787"/>
    </source>
</evidence>
<name>A0AA45WY58_9CLOT</name>
<dbReference type="EMBL" id="FXUF01000015">
    <property type="protein sequence ID" value="SMP67463.1"/>
    <property type="molecule type" value="Genomic_DNA"/>
</dbReference>
<accession>A0AA45WY58</accession>
<dbReference type="CDD" id="cd16098">
    <property type="entry name" value="FliS"/>
    <property type="match status" value="1"/>
</dbReference>
<keyword evidence="7" id="KW-0969">Cilium</keyword>
<dbReference type="NCBIfam" id="TIGR00208">
    <property type="entry name" value="fliS"/>
    <property type="match status" value="1"/>
</dbReference>
<gene>
    <name evidence="7" type="ORF">SAMN06296020_11579</name>
</gene>
<dbReference type="SUPFAM" id="SSF101116">
    <property type="entry name" value="Flagellar export chaperone FliS"/>
    <property type="match status" value="1"/>
</dbReference>
<reference evidence="7" key="1">
    <citation type="submission" date="2017-05" db="EMBL/GenBank/DDBJ databases">
        <authorList>
            <person name="Varghese N."/>
            <person name="Submissions S."/>
        </authorList>
    </citation>
    <scope>NUCLEOTIDE SEQUENCE</scope>
    <source>
        <strain evidence="7">Su22</strain>
    </source>
</reference>
<protein>
    <submittedName>
        <fullName evidence="7">Flagellar protein FliS</fullName>
    </submittedName>
</protein>
<dbReference type="AlphaFoldDB" id="A0AA45WY58"/>
<keyword evidence="3" id="KW-0963">Cytoplasm</keyword>
<evidence type="ECO:0000256" key="1">
    <source>
        <dbReference type="ARBA" id="ARBA00004514"/>
    </source>
</evidence>
<feature type="compositionally biased region" description="Basic and acidic residues" evidence="6">
    <location>
        <begin position="59"/>
        <end position="71"/>
    </location>
</feature>
<organism evidence="7 8">
    <name type="scientific">Anoxynatronum buryatiense</name>
    <dbReference type="NCBI Taxonomy" id="489973"/>
    <lineage>
        <taxon>Bacteria</taxon>
        <taxon>Bacillati</taxon>
        <taxon>Bacillota</taxon>
        <taxon>Clostridia</taxon>
        <taxon>Eubacteriales</taxon>
        <taxon>Clostridiaceae</taxon>
        <taxon>Anoxynatronum</taxon>
    </lineage>
</organism>
<evidence type="ECO:0000313" key="7">
    <source>
        <dbReference type="EMBL" id="SMP67463.1"/>
    </source>
</evidence>
<evidence type="ECO:0000256" key="3">
    <source>
        <dbReference type="ARBA" id="ARBA00022490"/>
    </source>
</evidence>
<dbReference type="PANTHER" id="PTHR34773">
    <property type="entry name" value="FLAGELLAR SECRETION CHAPERONE FLIS"/>
    <property type="match status" value="1"/>
</dbReference>
<dbReference type="InterPro" id="IPR003713">
    <property type="entry name" value="FliS"/>
</dbReference>
<proteinExistence type="inferred from homology"/>
<dbReference type="Pfam" id="PF02561">
    <property type="entry name" value="FliS"/>
    <property type="match status" value="1"/>
</dbReference>
<comment type="subcellular location">
    <subcellularLocation>
        <location evidence="1">Cytoplasm</location>
        <location evidence="1">Cytosol</location>
    </subcellularLocation>
</comment>
<dbReference type="InterPro" id="IPR036584">
    <property type="entry name" value="FliS_sf"/>
</dbReference>
<comment type="caution">
    <text evidence="7">The sequence shown here is derived from an EMBL/GenBank/DDBJ whole genome shotgun (WGS) entry which is preliminary data.</text>
</comment>
<evidence type="ECO:0000256" key="5">
    <source>
        <dbReference type="ARBA" id="ARBA00023186"/>
    </source>
</evidence>
<keyword evidence="7" id="KW-0966">Cell projection</keyword>
<comment type="similarity">
    <text evidence="2">Belongs to the FliS family.</text>
</comment>
<keyword evidence="7" id="KW-0282">Flagellum</keyword>
<dbReference type="GO" id="GO:0071973">
    <property type="term" value="P:bacterial-type flagellum-dependent cell motility"/>
    <property type="evidence" value="ECO:0007669"/>
    <property type="project" value="TreeGrafter"/>
</dbReference>
<evidence type="ECO:0000256" key="4">
    <source>
        <dbReference type="ARBA" id="ARBA00022795"/>
    </source>
</evidence>
<feature type="compositionally biased region" description="Polar residues" evidence="6">
    <location>
        <begin position="36"/>
        <end position="53"/>
    </location>
</feature>
<evidence type="ECO:0000256" key="6">
    <source>
        <dbReference type="SAM" id="MobiDB-lite"/>
    </source>
</evidence>
<feature type="region of interest" description="Disordered" evidence="6">
    <location>
        <begin position="18"/>
        <end position="76"/>
    </location>
</feature>
<dbReference type="GO" id="GO:0044780">
    <property type="term" value="P:bacterial-type flagellum assembly"/>
    <property type="evidence" value="ECO:0007669"/>
    <property type="project" value="InterPro"/>
</dbReference>
<keyword evidence="8" id="KW-1185">Reference proteome</keyword>
<dbReference type="Gene3D" id="1.20.120.340">
    <property type="entry name" value="Flagellar protein FliS"/>
    <property type="match status" value="1"/>
</dbReference>
<keyword evidence="4" id="KW-1005">Bacterial flagellum biogenesis</keyword>
<dbReference type="GO" id="GO:0005829">
    <property type="term" value="C:cytosol"/>
    <property type="evidence" value="ECO:0007669"/>
    <property type="project" value="UniProtKB-SubCell"/>
</dbReference>
<evidence type="ECO:0000313" key="8">
    <source>
        <dbReference type="Proteomes" id="UP001158066"/>
    </source>
</evidence>